<gene>
    <name evidence="2" type="ORF">GCM10008024_26530</name>
    <name evidence="3" type="ORF">SAMN05444006_11292</name>
</gene>
<reference evidence="2" key="3">
    <citation type="submission" date="2023-06" db="EMBL/GenBank/DDBJ databases">
        <authorList>
            <person name="Sun Q."/>
            <person name="Zhou Y."/>
        </authorList>
    </citation>
    <scope>NUCLEOTIDE SEQUENCE</scope>
    <source>
        <strain evidence="2">CGMCC 1.10859</strain>
    </source>
</reference>
<evidence type="ECO:0000259" key="1">
    <source>
        <dbReference type="Pfam" id="PF12708"/>
    </source>
</evidence>
<proteinExistence type="predicted"/>
<dbReference type="Proteomes" id="UP000199541">
    <property type="component" value="Unassembled WGS sequence"/>
</dbReference>
<dbReference type="InterPro" id="IPR011050">
    <property type="entry name" value="Pectin_lyase_fold/virulence"/>
</dbReference>
<dbReference type="RefSeq" id="WP_035846463.1">
    <property type="nucleotide sequence ID" value="NZ_BNAB01000012.1"/>
</dbReference>
<reference evidence="2" key="1">
    <citation type="journal article" date="2014" name="Int. J. Syst. Evol. Microbiol.">
        <title>Complete genome sequence of Corynebacterium casei LMG S-19264T (=DSM 44701T), isolated from a smear-ripened cheese.</title>
        <authorList>
            <consortium name="US DOE Joint Genome Institute (JGI-PGF)"/>
            <person name="Walter F."/>
            <person name="Albersmeier A."/>
            <person name="Kalinowski J."/>
            <person name="Ruckert C."/>
        </authorList>
    </citation>
    <scope>NUCLEOTIDE SEQUENCE</scope>
    <source>
        <strain evidence="2">CGMCC 1.10859</strain>
    </source>
</reference>
<feature type="domain" description="Rhamnogalacturonase A/B/Epimerase-like pectate lyase" evidence="1">
    <location>
        <begin position="188"/>
        <end position="245"/>
    </location>
</feature>
<name>A0AAN5A057_9RHOB</name>
<dbReference type="InterPro" id="IPR012334">
    <property type="entry name" value="Pectin_lyas_fold"/>
</dbReference>
<dbReference type="AlphaFoldDB" id="A0AAN5A057"/>
<dbReference type="EMBL" id="FNOB01000012">
    <property type="protein sequence ID" value="SDX24723.1"/>
    <property type="molecule type" value="Genomic_DNA"/>
</dbReference>
<keyword evidence="4" id="KW-1185">Reference proteome</keyword>
<accession>A0AAN5A057</accession>
<dbReference type="GO" id="GO:0016829">
    <property type="term" value="F:lyase activity"/>
    <property type="evidence" value="ECO:0007669"/>
    <property type="project" value="UniProtKB-KW"/>
</dbReference>
<dbReference type="SUPFAM" id="SSF51126">
    <property type="entry name" value="Pectin lyase-like"/>
    <property type="match status" value="1"/>
</dbReference>
<evidence type="ECO:0000313" key="4">
    <source>
        <dbReference type="Proteomes" id="UP000199541"/>
    </source>
</evidence>
<dbReference type="Pfam" id="PF12708">
    <property type="entry name" value="Pect-lyase_RHGA_epim"/>
    <property type="match status" value="1"/>
</dbReference>
<reference evidence="3 4" key="2">
    <citation type="submission" date="2016-10" db="EMBL/GenBank/DDBJ databases">
        <authorList>
            <person name="Varghese N."/>
            <person name="Submissions S."/>
        </authorList>
    </citation>
    <scope>NUCLEOTIDE SEQUENCE [LARGE SCALE GENOMIC DNA]</scope>
    <source>
        <strain evidence="3 4">DSM 24802</strain>
    </source>
</reference>
<dbReference type="InterPro" id="IPR024535">
    <property type="entry name" value="RHGA/B-epi-like_pectate_lyase"/>
</dbReference>
<sequence length="764" mass="81662">MDITITDGLVLMPPPFANGLDTWSRTDGTPGSPTWAGQANAALVSADADFGGCLEMVKTANTQSLRYMGNTPIVTGLYLRVKLRIKAVSGNLPDVRVAAWAGDSAGNNVAGAAQVGPSVTLTSYGEVVEVSAIIGAGNRQGVDMVWGSQPVFGHFGLDLTGPNGGTVRIDDIVIEDATDVFARKLMDWVDVRDFGAKGDGTTDDSAAFEAADAASQGRSVLVSAGSYYLGSSVTFESKVRFEGTVIMPDSATLSLTRNYDLETYEAAFGNELTGFKKALQALFTFTDHATLDLSGRRIAVNAPIDVAAVAGLTGQGFEIRRVLRNGTFDVTTSTAWDSSVVTSQATYATSAPRTLTAVANVSQIEVGSLVQGTGVGREVYVTARNIGAGTLTLSQPLYGAAGVRTFTFSRFRYVLDFSGFSALSKFELHDIEFNLKGIASAIMMAPDGIIFQVGDCFFNKPKDRVITSIDRGDQGLLVDNCQFLSNEQATPAQNRTSIVLNANGNDVKLRHNRVVRFAHFAVLGGAGNLILGNHFFHGDNELNGVRRAGVVLASTNVKTTINGNYIDNCSIEWTNEYDADPNFTSGFSFGGLTVDGNIFTVINVNPAFRWIVVKPYGTDHFIQGFSMQGNVFKPLNGAIDRVEMVDTTHADLNYARFKNIVVTGNSFNSVNQVISNPMTMEYSQNTAATVWTISAAGLLPFNGRARNVVALVAEGMILGPAGERRGDMPYTRIEQGVSKQDVTLNWADPSAGKVQITIRVDTPV</sequence>
<evidence type="ECO:0000313" key="3">
    <source>
        <dbReference type="EMBL" id="SDX24723.1"/>
    </source>
</evidence>
<dbReference type="Proteomes" id="UP000634647">
    <property type="component" value="Unassembled WGS sequence"/>
</dbReference>
<organism evidence="2 5">
    <name type="scientific">Allgaiera indica</name>
    <dbReference type="NCBI Taxonomy" id="765699"/>
    <lineage>
        <taxon>Bacteria</taxon>
        <taxon>Pseudomonadati</taxon>
        <taxon>Pseudomonadota</taxon>
        <taxon>Alphaproteobacteria</taxon>
        <taxon>Rhodobacterales</taxon>
        <taxon>Paracoccaceae</taxon>
        <taxon>Allgaiera</taxon>
    </lineage>
</organism>
<dbReference type="EMBL" id="BNAB01000012">
    <property type="protein sequence ID" value="GHE03402.1"/>
    <property type="molecule type" value="Genomic_DNA"/>
</dbReference>
<dbReference type="Gene3D" id="2.160.20.10">
    <property type="entry name" value="Single-stranded right-handed beta-helix, Pectin lyase-like"/>
    <property type="match status" value="1"/>
</dbReference>
<protein>
    <submittedName>
        <fullName evidence="3">Pectate lyase superfamily protein</fullName>
    </submittedName>
</protein>
<evidence type="ECO:0000313" key="5">
    <source>
        <dbReference type="Proteomes" id="UP000634647"/>
    </source>
</evidence>
<keyword evidence="3" id="KW-0456">Lyase</keyword>
<evidence type="ECO:0000313" key="2">
    <source>
        <dbReference type="EMBL" id="GHE03402.1"/>
    </source>
</evidence>
<comment type="caution">
    <text evidence="2">The sequence shown here is derived from an EMBL/GenBank/DDBJ whole genome shotgun (WGS) entry which is preliminary data.</text>
</comment>